<dbReference type="PANTHER" id="PTHR47566">
    <property type="match status" value="1"/>
</dbReference>
<dbReference type="NCBIfam" id="TIGR04183">
    <property type="entry name" value="Por_Secre_tail"/>
    <property type="match status" value="1"/>
</dbReference>
<feature type="signal peptide" evidence="4">
    <location>
        <begin position="1"/>
        <end position="18"/>
    </location>
</feature>
<keyword evidence="1" id="KW-0433">Leucine-rich repeat</keyword>
<name>A0ABU4RJC0_9FLAO</name>
<reference evidence="6 7" key="1">
    <citation type="submission" date="2023-11" db="EMBL/GenBank/DDBJ databases">
        <title>Unpublished Manusciprt.</title>
        <authorList>
            <person name="Saticioglu I.B."/>
            <person name="Ay H."/>
            <person name="Ajmi N."/>
            <person name="Altun S."/>
            <person name="Duman M."/>
        </authorList>
    </citation>
    <scope>NUCLEOTIDE SEQUENCE [LARGE SCALE GENOMIC DNA]</scope>
    <source>
        <strain evidence="6 7">Fl-318</strain>
    </source>
</reference>
<evidence type="ECO:0000256" key="4">
    <source>
        <dbReference type="SAM" id="SignalP"/>
    </source>
</evidence>
<dbReference type="Gene3D" id="2.60.120.260">
    <property type="entry name" value="Galactose-binding domain-like"/>
    <property type="match status" value="1"/>
</dbReference>
<accession>A0ABU4RJC0</accession>
<dbReference type="RefSeq" id="WP_230004233.1">
    <property type="nucleotide sequence ID" value="NZ_CP087134.1"/>
</dbReference>
<evidence type="ECO:0000313" key="7">
    <source>
        <dbReference type="Proteomes" id="UP001273350"/>
    </source>
</evidence>
<dbReference type="SUPFAM" id="SSF49785">
    <property type="entry name" value="Galactose-binding domain-like"/>
    <property type="match status" value="1"/>
</dbReference>
<keyword evidence="2 4" id="KW-0732">Signal</keyword>
<organism evidence="6 7">
    <name type="scientific">Flavobacterium cupriresistens</name>
    <dbReference type="NCBI Taxonomy" id="2893885"/>
    <lineage>
        <taxon>Bacteria</taxon>
        <taxon>Pseudomonadati</taxon>
        <taxon>Bacteroidota</taxon>
        <taxon>Flavobacteriia</taxon>
        <taxon>Flavobacteriales</taxon>
        <taxon>Flavobacteriaceae</taxon>
        <taxon>Flavobacterium</taxon>
    </lineage>
</organism>
<evidence type="ECO:0000256" key="1">
    <source>
        <dbReference type="ARBA" id="ARBA00022614"/>
    </source>
</evidence>
<gene>
    <name evidence="6" type="ORF">SGQ83_14770</name>
</gene>
<protein>
    <submittedName>
        <fullName evidence="6">T9SS type A sorting domain-containing protein</fullName>
    </submittedName>
</protein>
<dbReference type="Proteomes" id="UP001273350">
    <property type="component" value="Unassembled WGS sequence"/>
</dbReference>
<dbReference type="InterPro" id="IPR008979">
    <property type="entry name" value="Galactose-bd-like_sf"/>
</dbReference>
<dbReference type="Gene3D" id="3.80.10.10">
    <property type="entry name" value="Ribonuclease Inhibitor"/>
    <property type="match status" value="4"/>
</dbReference>
<dbReference type="InterPro" id="IPR032675">
    <property type="entry name" value="LRR_dom_sf"/>
</dbReference>
<feature type="domain" description="Secretion system C-terminal sorting" evidence="5">
    <location>
        <begin position="1181"/>
        <end position="1250"/>
    </location>
</feature>
<keyword evidence="7" id="KW-1185">Reference proteome</keyword>
<dbReference type="EMBL" id="JAWXVI010000007">
    <property type="protein sequence ID" value="MDX6190621.1"/>
    <property type="molecule type" value="Genomic_DNA"/>
</dbReference>
<dbReference type="InterPro" id="IPR001611">
    <property type="entry name" value="Leu-rich_rpt"/>
</dbReference>
<dbReference type="PROSITE" id="PS51450">
    <property type="entry name" value="LRR"/>
    <property type="match status" value="2"/>
</dbReference>
<dbReference type="PANTHER" id="PTHR47566:SF1">
    <property type="entry name" value="PROTEIN NUD1"/>
    <property type="match status" value="1"/>
</dbReference>
<evidence type="ECO:0000256" key="2">
    <source>
        <dbReference type="ARBA" id="ARBA00022729"/>
    </source>
</evidence>
<dbReference type="Pfam" id="PF18962">
    <property type="entry name" value="Por_Secre_tail"/>
    <property type="match status" value="1"/>
</dbReference>
<sequence length="1252" mass="138085">MKTKLLLFLVLAHFSIYAQINLVSNGEFENWTNNKTLPGWTIENNVSQNTSDFWRGANSIKLSFLNNTLIPKITTQVPMSAGITYTIKFKYKYLSSNYNNAHPIVLNISKNGSSTTLSNTTFATDNNWGTNEITFTPDQNLSYDLSISLLTNDAIGFNVAIDNLQVYVQGTEQYTLIPDVIFETKLIRLGIDLGVTDGRVLTSSIATLNSLDVSNNQSNLPSQSIINMTGIQDFKALTSLSCFGNLITSLDLTKNSALTTLYCQRNRLTNLDISKNTALTYINCNDNQLTNIDVSEKKALTYLNCSNNKLTNLTVSKSVPLEYLYCEINALTSLDVSKNVSLKALSCRTNSLTSLNLKNGKNTLFYWNSLYNIEVYDNPGLSCILVDDVIYSNKNWSNKKDYQARYTLLCDQQYTAIPDLNFEKKLIALLIDAGPTDGKVLTASISSQTTLDVSNSAIADLTGIQDFTKLSTLNCSGNTLRNPDFSKNLNLTNLDCSKNQLSSLDFTKNSALTTLRCSNNIELATLEVSKNSALTVLECKSANLRALNVTQNLKLEELNCSYNILARLDVSKNIHLTSLDCSYNRVPELNISNHQSLITLNCSNNELTSLDVSSTMSLNNFDCSTNKLVNLNVKNGNNLNMPKPKFLSNPNLTCISVDKVAYSNSTWSSSKDKAASYNTSCGTSIAYTLIPDPAFEDKLIAIGIDTDGKNGKIMTTSIISVTSLDASSANISNLGGIQDFLSLTYLDCGLNKISYLNLSKNIFLATLYAPENALETLDVSKNTDLTYLDCSKNRLKTLDVSKNKALTYLNLSMNSLYSNFTTLDVSNNTALTTLNFSNNKITTIDLTKNPALTAFNCNTNSIEYLDASKNTALVKLDCYGNRLWYLNLKNGNNKNLDIANSNFTNNLNLSCIEVDDPAYSNANWSGKKDAAASFNEACNLQNTLIPDINFEEKLIALKIDSGVPDGKVSTARISFVTELNLNGASISDLTGIQDFTALTSLFCTNNLLTTINISQNLDLTYLNVNDNKLTTIETSNNPVLEELYISDNKLTSLNLAKNLKLHDLFCMDNQLTTLDVSSNKELYDLRCSSNQLKILDLSKNRLLDLIYCSNNDLSALNLKSGGNKYIRQINLIENPSLSCILVDDVSYSNTNWANFKDATANFKTVCDALGLEDSVFKNTVVYPNPTKNILNIQNVSLEKATVYNALGQLVKTFTLDATNTDNTINLSGLPKGIYYVYLINQDAASAKKIILE</sequence>
<dbReference type="SUPFAM" id="SSF52058">
    <property type="entry name" value="L domain-like"/>
    <property type="match status" value="4"/>
</dbReference>
<comment type="caution">
    <text evidence="6">The sequence shown here is derived from an EMBL/GenBank/DDBJ whole genome shotgun (WGS) entry which is preliminary data.</text>
</comment>
<dbReference type="InterPro" id="IPR052574">
    <property type="entry name" value="CDIRP"/>
</dbReference>
<evidence type="ECO:0000256" key="3">
    <source>
        <dbReference type="ARBA" id="ARBA00022737"/>
    </source>
</evidence>
<evidence type="ECO:0000313" key="6">
    <source>
        <dbReference type="EMBL" id="MDX6190621.1"/>
    </source>
</evidence>
<proteinExistence type="predicted"/>
<evidence type="ECO:0000259" key="5">
    <source>
        <dbReference type="Pfam" id="PF18962"/>
    </source>
</evidence>
<feature type="chain" id="PRO_5046236499" evidence="4">
    <location>
        <begin position="19"/>
        <end position="1252"/>
    </location>
</feature>
<keyword evidence="3" id="KW-0677">Repeat</keyword>
<dbReference type="InterPro" id="IPR026444">
    <property type="entry name" value="Secre_tail"/>
</dbReference>